<keyword evidence="7" id="KW-1185">Reference proteome</keyword>
<dbReference type="GO" id="GO:0016887">
    <property type="term" value="F:ATP hydrolysis activity"/>
    <property type="evidence" value="ECO:0007669"/>
    <property type="project" value="InterPro"/>
</dbReference>
<protein>
    <submittedName>
        <fullName evidence="6">Spermidine/putrescine ABC transporter ATP-binding protein</fullName>
    </submittedName>
</protein>
<dbReference type="SUPFAM" id="SSF50331">
    <property type="entry name" value="MOP-like"/>
    <property type="match status" value="1"/>
</dbReference>
<dbReference type="Gene3D" id="2.40.50.100">
    <property type="match status" value="1"/>
</dbReference>
<dbReference type="GO" id="GO:0005524">
    <property type="term" value="F:ATP binding"/>
    <property type="evidence" value="ECO:0007669"/>
    <property type="project" value="UniProtKB-KW"/>
</dbReference>
<reference evidence="6 7" key="1">
    <citation type="submission" date="2018-02" db="EMBL/GenBank/DDBJ databases">
        <title>Metagenomics reveals mixed infection of spiroplasma and phytoplasma in chicory.</title>
        <authorList>
            <person name="Polano C."/>
            <person name="Moruzzi S."/>
            <person name="Ermacora P."/>
            <person name="Ferrini F."/>
            <person name="Martini M."/>
            <person name="Firrao G."/>
        </authorList>
    </citation>
    <scope>NUCLEOTIDE SEQUENCE [LARGE SCALE GENOMIC DNA]</scope>
    <source>
        <strain evidence="6 7">ChiP</strain>
    </source>
</reference>
<accession>A0A2S8NVL7</accession>
<evidence type="ECO:0000259" key="5">
    <source>
        <dbReference type="PROSITE" id="PS50893"/>
    </source>
</evidence>
<dbReference type="EMBL" id="PUUG01000001">
    <property type="protein sequence ID" value="PQP79988.1"/>
    <property type="molecule type" value="Genomic_DNA"/>
</dbReference>
<dbReference type="Gene3D" id="3.40.50.300">
    <property type="entry name" value="P-loop containing nucleotide triphosphate hydrolases"/>
    <property type="match status" value="1"/>
</dbReference>
<sequence length="434" mass="50520">MSNNYLIEFKNVTKIIDNQIILNDINLKIKKNEFVTLLGPSGCGKTTLLKILGGFTDLSSGDIYFNNQSLVKIPPHCRLINTVFQKYALFPHLNVFDNIAFGLTIKDFNYETKQKIKTINIEIEQKIRTLKNFYHEKIMNTNKLLTSKTIWSMLGLSNLPQIINLKKELKQKISELKEQKKNSLLTLRKQFINKTTKQKLIKEKVLYYLKLVGLKCFENRQIHELSGGQQQRVAIARALVNEPKVLLLDEPLAALDLKLRQEMQYELKEIQRNSGITFIFVTHNQEEALTMSDKIVVIKQGEIQQIGTPQDIYNEPANRFIAQFIGESNLIPGVFKEDFLVYFDDREFSCVDYGFEHNQKVDILIRPEDIDIVESHKGLLTGIVYNILFKGVHWEVIVKTKYRNYIIHTTDFIEKDKEIGIFFKAEDLHVMELW</sequence>
<organism evidence="6 7">
    <name type="scientific">Candidatus Phytoplasma phoenicium</name>
    <dbReference type="NCBI Taxonomy" id="198422"/>
    <lineage>
        <taxon>Bacteria</taxon>
        <taxon>Bacillati</taxon>
        <taxon>Mycoplasmatota</taxon>
        <taxon>Mollicutes</taxon>
        <taxon>Acholeplasmatales</taxon>
        <taxon>Acholeplasmataceae</taxon>
        <taxon>Candidatus Phytoplasma</taxon>
        <taxon>16SrIX (Pigeon pea witches'-broom group)</taxon>
    </lineage>
</organism>
<keyword evidence="4" id="KW-0175">Coiled coil</keyword>
<dbReference type="InterPro" id="IPR003593">
    <property type="entry name" value="AAA+_ATPase"/>
</dbReference>
<evidence type="ECO:0000256" key="2">
    <source>
        <dbReference type="ARBA" id="ARBA00022741"/>
    </source>
</evidence>
<dbReference type="Pfam" id="PF00005">
    <property type="entry name" value="ABC_tran"/>
    <property type="match status" value="1"/>
</dbReference>
<dbReference type="PANTHER" id="PTHR42781:SF4">
    <property type="entry name" value="SPERMIDINE_PUTRESCINE IMPORT ATP-BINDING PROTEIN POTA"/>
    <property type="match status" value="1"/>
</dbReference>
<keyword evidence="2" id="KW-0547">Nucleotide-binding</keyword>
<gene>
    <name evidence="6" type="ORF">C6B37_00060</name>
</gene>
<proteinExistence type="predicted"/>
<evidence type="ECO:0000256" key="3">
    <source>
        <dbReference type="ARBA" id="ARBA00022840"/>
    </source>
</evidence>
<dbReference type="InterPro" id="IPR027417">
    <property type="entry name" value="P-loop_NTPase"/>
</dbReference>
<dbReference type="AlphaFoldDB" id="A0A2S8NVL7"/>
<dbReference type="Proteomes" id="UP000238672">
    <property type="component" value="Unassembled WGS sequence"/>
</dbReference>
<evidence type="ECO:0000256" key="4">
    <source>
        <dbReference type="SAM" id="Coils"/>
    </source>
</evidence>
<feature type="domain" description="ABC transporter" evidence="5">
    <location>
        <begin position="7"/>
        <end position="325"/>
    </location>
</feature>
<comment type="caution">
    <text evidence="6">The sequence shown here is derived from an EMBL/GenBank/DDBJ whole genome shotgun (WGS) entry which is preliminary data.</text>
</comment>
<keyword evidence="3 6" id="KW-0067">ATP-binding</keyword>
<dbReference type="PANTHER" id="PTHR42781">
    <property type="entry name" value="SPERMIDINE/PUTRESCINE IMPORT ATP-BINDING PROTEIN POTA"/>
    <property type="match status" value="1"/>
</dbReference>
<dbReference type="InterPro" id="IPR017871">
    <property type="entry name" value="ABC_transporter-like_CS"/>
</dbReference>
<keyword evidence="1" id="KW-0813">Transport</keyword>
<dbReference type="SMART" id="SM00382">
    <property type="entry name" value="AAA"/>
    <property type="match status" value="1"/>
</dbReference>
<name>A0A2S8NVL7_9MOLU</name>
<evidence type="ECO:0000313" key="6">
    <source>
        <dbReference type="EMBL" id="PQP79988.1"/>
    </source>
</evidence>
<dbReference type="InterPro" id="IPR008995">
    <property type="entry name" value="Mo/tungstate-bd_C_term_dom"/>
</dbReference>
<dbReference type="PROSITE" id="PS00211">
    <property type="entry name" value="ABC_TRANSPORTER_1"/>
    <property type="match status" value="1"/>
</dbReference>
<evidence type="ECO:0000256" key="1">
    <source>
        <dbReference type="ARBA" id="ARBA00022448"/>
    </source>
</evidence>
<dbReference type="SUPFAM" id="SSF52540">
    <property type="entry name" value="P-loop containing nucleoside triphosphate hydrolases"/>
    <property type="match status" value="1"/>
</dbReference>
<feature type="coiled-coil region" evidence="4">
    <location>
        <begin position="159"/>
        <end position="186"/>
    </location>
</feature>
<evidence type="ECO:0000313" key="7">
    <source>
        <dbReference type="Proteomes" id="UP000238672"/>
    </source>
</evidence>
<dbReference type="PROSITE" id="PS50893">
    <property type="entry name" value="ABC_TRANSPORTER_2"/>
    <property type="match status" value="1"/>
</dbReference>
<dbReference type="InterPro" id="IPR050093">
    <property type="entry name" value="ABC_SmlMolc_Importer"/>
</dbReference>
<dbReference type="InterPro" id="IPR003439">
    <property type="entry name" value="ABC_transporter-like_ATP-bd"/>
</dbReference>